<comment type="caution">
    <text evidence="3">The sequence shown here is derived from an EMBL/GenBank/DDBJ whole genome shotgun (WGS) entry which is preliminary data.</text>
</comment>
<dbReference type="EMBL" id="JAFBDT010000001">
    <property type="protein sequence ID" value="MBM7560586.1"/>
    <property type="molecule type" value="Genomic_DNA"/>
</dbReference>
<feature type="compositionally biased region" description="Polar residues" evidence="1">
    <location>
        <begin position="20"/>
        <end position="34"/>
    </location>
</feature>
<name>A0ABS2MMG4_9FIRM</name>
<feature type="region of interest" description="Disordered" evidence="1">
    <location>
        <begin position="16"/>
        <end position="116"/>
    </location>
</feature>
<organism evidence="3 4">
    <name type="scientific">Fusibacter tunisiensis</name>
    <dbReference type="NCBI Taxonomy" id="1008308"/>
    <lineage>
        <taxon>Bacteria</taxon>
        <taxon>Bacillati</taxon>
        <taxon>Bacillota</taxon>
        <taxon>Clostridia</taxon>
        <taxon>Eubacteriales</taxon>
        <taxon>Eubacteriales Family XII. Incertae Sedis</taxon>
        <taxon>Fusibacter</taxon>
    </lineage>
</organism>
<reference evidence="3 4" key="1">
    <citation type="submission" date="2021-01" db="EMBL/GenBank/DDBJ databases">
        <title>Genomic Encyclopedia of Type Strains, Phase IV (KMG-IV): sequencing the most valuable type-strain genomes for metagenomic binning, comparative biology and taxonomic classification.</title>
        <authorList>
            <person name="Goeker M."/>
        </authorList>
    </citation>
    <scope>NUCLEOTIDE SEQUENCE [LARGE SCALE GENOMIC DNA]</scope>
    <source>
        <strain evidence="3 4">DSM 24436</strain>
    </source>
</reference>
<evidence type="ECO:0000256" key="1">
    <source>
        <dbReference type="SAM" id="MobiDB-lite"/>
    </source>
</evidence>
<dbReference type="RefSeq" id="WP_204661111.1">
    <property type="nucleotide sequence ID" value="NZ_JAFBDT010000001.1"/>
</dbReference>
<keyword evidence="3" id="KW-0969">Cilium</keyword>
<keyword evidence="4" id="KW-1185">Reference proteome</keyword>
<dbReference type="Gene3D" id="3.30.750.140">
    <property type="match status" value="1"/>
</dbReference>
<dbReference type="Pfam" id="PF02120">
    <property type="entry name" value="Flg_hook"/>
    <property type="match status" value="1"/>
</dbReference>
<feature type="domain" description="Flagellar hook-length control protein-like C-terminal" evidence="2">
    <location>
        <begin position="371"/>
        <end position="447"/>
    </location>
</feature>
<feature type="region of interest" description="Disordered" evidence="1">
    <location>
        <begin position="244"/>
        <end position="324"/>
    </location>
</feature>
<dbReference type="InterPro" id="IPR038610">
    <property type="entry name" value="FliK-like_C_sf"/>
</dbReference>
<feature type="compositionally biased region" description="Basic and acidic residues" evidence="1">
    <location>
        <begin position="61"/>
        <end position="104"/>
    </location>
</feature>
<gene>
    <name evidence="3" type="ORF">JOC49_000095</name>
</gene>
<feature type="compositionally biased region" description="Basic and acidic residues" evidence="1">
    <location>
        <begin position="308"/>
        <end position="317"/>
    </location>
</feature>
<evidence type="ECO:0000313" key="3">
    <source>
        <dbReference type="EMBL" id="MBM7560586.1"/>
    </source>
</evidence>
<dbReference type="CDD" id="cd17470">
    <property type="entry name" value="T3SS_Flik_C"/>
    <property type="match status" value="1"/>
</dbReference>
<feature type="compositionally biased region" description="Basic and acidic residues" evidence="1">
    <location>
        <begin position="283"/>
        <end position="299"/>
    </location>
</feature>
<keyword evidence="3" id="KW-0282">Flagellum</keyword>
<dbReference type="InterPro" id="IPR021136">
    <property type="entry name" value="Flagellar_hook_control-like_C"/>
</dbReference>
<keyword evidence="3" id="KW-0966">Cell projection</keyword>
<dbReference type="Proteomes" id="UP000767854">
    <property type="component" value="Unassembled WGS sequence"/>
</dbReference>
<sequence>MQIREWIASQSILNPAVSVGNKSNQPTDAFSQLFESKKIPKIERNPMKEPVFKEPVQGNPEKIKVPIEDPVYKTDQVKVKQQENNSKDGPSKIDSKKTETKVAEKTNASEMTKEMDANEELDALKEKLKSKFGLSDEDLNALMAFMNLDLREMVQLLESVPEVSLDLIKEIHVSLESLEINKMLNEPLDLELVEKLDQQIELLKQSLEPAIENSNPEHSALLANVMENFDEILVKFQQTLDIKPSDASTKKEQTEDAPLMTTKNSEGTVQSDTPVKSSQVIQKDAETKPVDQQKSETNLELKTSGTKDVSEHVHDPDTNSAQNQDVDDVISFHQLVMRQPGLVSNQTVQGTQVLKQDIFTQVMDAVKGNFKIDENGTSMLVKLQPEQLGNVELKLNIHKGLVMAEIKVENEIVKAAVESGLDDLKQNLANKGFTVNQINVSVDTGKKEQQEAFEFLSQKKASKKGVQSVEEENGNETRVQTYMFDSDETSTINYLG</sequence>
<evidence type="ECO:0000313" key="4">
    <source>
        <dbReference type="Proteomes" id="UP000767854"/>
    </source>
</evidence>
<evidence type="ECO:0000259" key="2">
    <source>
        <dbReference type="Pfam" id="PF02120"/>
    </source>
</evidence>
<proteinExistence type="predicted"/>
<feature type="compositionally biased region" description="Polar residues" evidence="1">
    <location>
        <begin position="261"/>
        <end position="281"/>
    </location>
</feature>
<accession>A0ABS2MMG4</accession>
<feature type="compositionally biased region" description="Basic and acidic residues" evidence="1">
    <location>
        <begin position="35"/>
        <end position="52"/>
    </location>
</feature>
<protein>
    <submittedName>
        <fullName evidence="3">Flagellar hook-length control protein FliK</fullName>
    </submittedName>
</protein>